<organism evidence="2 3">
    <name type="scientific">Vibrio lentus</name>
    <dbReference type="NCBI Taxonomy" id="136468"/>
    <lineage>
        <taxon>Bacteria</taxon>
        <taxon>Pseudomonadati</taxon>
        <taxon>Pseudomonadota</taxon>
        <taxon>Gammaproteobacteria</taxon>
        <taxon>Vibrionales</taxon>
        <taxon>Vibrionaceae</taxon>
        <taxon>Vibrio</taxon>
    </lineage>
</organism>
<gene>
    <name evidence="2" type="ORF">BCV30_16990</name>
</gene>
<dbReference type="GO" id="GO:0003677">
    <property type="term" value="F:DNA binding"/>
    <property type="evidence" value="ECO:0007669"/>
    <property type="project" value="InterPro"/>
</dbReference>
<evidence type="ECO:0008006" key="4">
    <source>
        <dbReference type="Google" id="ProtNLM"/>
    </source>
</evidence>
<dbReference type="InterPro" id="IPR011010">
    <property type="entry name" value="DNA_brk_join_enz"/>
</dbReference>
<evidence type="ECO:0000313" key="3">
    <source>
        <dbReference type="Proteomes" id="UP000235778"/>
    </source>
</evidence>
<evidence type="ECO:0000313" key="2">
    <source>
        <dbReference type="EMBL" id="PME57903.1"/>
    </source>
</evidence>
<dbReference type="EMBL" id="MCSI01000161">
    <property type="protein sequence ID" value="PME57903.1"/>
    <property type="molecule type" value="Genomic_DNA"/>
</dbReference>
<reference evidence="3" key="1">
    <citation type="submission" date="2016-07" db="EMBL/GenBank/DDBJ databases">
        <title>Nontailed viruses are major unrecognized killers of bacteria in the ocean.</title>
        <authorList>
            <person name="Kauffman K."/>
            <person name="Hussain F."/>
            <person name="Yang J."/>
            <person name="Arevalo P."/>
            <person name="Brown J."/>
            <person name="Cutler M."/>
            <person name="Kelly L."/>
            <person name="Polz M.F."/>
        </authorList>
    </citation>
    <scope>NUCLEOTIDE SEQUENCE [LARGE SCALE GENOMIC DNA]</scope>
    <source>
        <strain evidence="3">10N.286.55.C1</strain>
    </source>
</reference>
<evidence type="ECO:0000256" key="1">
    <source>
        <dbReference type="ARBA" id="ARBA00023172"/>
    </source>
</evidence>
<dbReference type="Gene3D" id="1.10.443.10">
    <property type="entry name" value="Intergrase catalytic core"/>
    <property type="match status" value="1"/>
</dbReference>
<proteinExistence type="predicted"/>
<dbReference type="AlphaFoldDB" id="A0A2N7BKD2"/>
<comment type="caution">
    <text evidence="2">The sequence shown here is derived from an EMBL/GenBank/DDBJ whole genome shotgun (WGS) entry which is preliminary data.</text>
</comment>
<accession>A0A2N7BKD2</accession>
<dbReference type="GO" id="GO:0006310">
    <property type="term" value="P:DNA recombination"/>
    <property type="evidence" value="ECO:0007669"/>
    <property type="project" value="UniProtKB-KW"/>
</dbReference>
<dbReference type="Proteomes" id="UP000235778">
    <property type="component" value="Unassembled WGS sequence"/>
</dbReference>
<dbReference type="RefSeq" id="WP_102266742.1">
    <property type="nucleotide sequence ID" value="NZ_MCSH01000047.1"/>
</dbReference>
<dbReference type="SUPFAM" id="SSF56349">
    <property type="entry name" value="DNA breaking-rejoining enzymes"/>
    <property type="match status" value="1"/>
</dbReference>
<protein>
    <recommendedName>
        <fullName evidence="4">Site-specific integrase</fullName>
    </recommendedName>
</protein>
<keyword evidence="1" id="KW-0233">DNA recombination</keyword>
<sequence length="461" mass="53104">MRRVLARKNYVLLHDDGTVHYPFTRYLTDSYTNPHTRELVAQGLEVFYRFCVAYKIDLLIRASEGKALSYRETQDLINLCFRPIDEIKSMTSKKLILLSSPKAKRAPNELPNSVEPNTARKRLHQIAGYLKFYNEVFLGPSVRSHVLREQLKHEYQKVEMQLKKAVGGTKQNHHLSIQSLPTEKYLKIVEEIFVRPETLFHTQGGNTSRTVMRDRAMALLACEGLRPGTLGNIALSDFRPNSGHLVIKDNRNRRRERINTGTPKLKMGDSTKVNHASETMITLWPFTVRAIQDYISTEREDVLAKRLANKSSGFLFLNNAGTPVKHRSTITTMFNNLGKRLKLLGMLDVDDDPYFYEQPKYDFYSYVLRHSAASFFLSQKCLEISQAQDGRRPHQYADVPDRVKDLMKLRFGWTVNSKMPELYAARALSDEAQVVLAEFHQNLMRQVDKLKQNNAGGRYDT</sequence>
<dbReference type="GO" id="GO:0015074">
    <property type="term" value="P:DNA integration"/>
    <property type="evidence" value="ECO:0007669"/>
    <property type="project" value="InterPro"/>
</dbReference>
<dbReference type="InterPro" id="IPR013762">
    <property type="entry name" value="Integrase-like_cat_sf"/>
</dbReference>
<name>A0A2N7BKD2_9VIBR</name>